<dbReference type="InterPro" id="IPR013087">
    <property type="entry name" value="Znf_C2H2_type"/>
</dbReference>
<feature type="domain" description="C2H2-type" evidence="3">
    <location>
        <begin position="13"/>
        <end position="35"/>
    </location>
</feature>
<dbReference type="Pfam" id="PF25095">
    <property type="entry name" value="C2H2-zf_KIN17"/>
    <property type="match status" value="1"/>
</dbReference>
<feature type="coiled-coil region" evidence="1">
    <location>
        <begin position="127"/>
        <end position="171"/>
    </location>
</feature>
<dbReference type="Gene3D" id="1.10.10.2030">
    <property type="entry name" value="DNA/RNA-binding protein Kin17, conserved domain"/>
    <property type="match status" value="1"/>
</dbReference>
<name>A0A0V0QXS2_PSEPJ</name>
<proteinExistence type="predicted"/>
<dbReference type="GO" id="GO:0005634">
    <property type="term" value="C:nucleus"/>
    <property type="evidence" value="ECO:0007669"/>
    <property type="project" value="TreeGrafter"/>
</dbReference>
<dbReference type="GO" id="GO:0006974">
    <property type="term" value="P:DNA damage response"/>
    <property type="evidence" value="ECO:0007669"/>
    <property type="project" value="TreeGrafter"/>
</dbReference>
<dbReference type="PROSITE" id="PS00028">
    <property type="entry name" value="ZINC_FINGER_C2H2_1"/>
    <property type="match status" value="1"/>
</dbReference>
<dbReference type="InterPro" id="IPR037321">
    <property type="entry name" value="KIN17-like"/>
</dbReference>
<dbReference type="Pfam" id="PF18131">
    <property type="entry name" value="KN17_SH3"/>
    <property type="match status" value="1"/>
</dbReference>
<dbReference type="SUPFAM" id="SSF57667">
    <property type="entry name" value="beta-beta-alpha zinc fingers"/>
    <property type="match status" value="1"/>
</dbReference>
<dbReference type="Gene3D" id="2.30.30.140">
    <property type="match status" value="1"/>
</dbReference>
<dbReference type="AlphaFoldDB" id="A0A0V0QXS2"/>
<evidence type="ECO:0000313" key="5">
    <source>
        <dbReference type="Proteomes" id="UP000054937"/>
    </source>
</evidence>
<dbReference type="EMBL" id="LDAU01000088">
    <property type="protein sequence ID" value="KRX07079.1"/>
    <property type="molecule type" value="Genomic_DNA"/>
</dbReference>
<dbReference type="InParanoid" id="A0A0V0QXS2"/>
<feature type="compositionally biased region" description="Basic and acidic residues" evidence="2">
    <location>
        <begin position="250"/>
        <end position="259"/>
    </location>
</feature>
<evidence type="ECO:0000313" key="4">
    <source>
        <dbReference type="EMBL" id="KRX07079.1"/>
    </source>
</evidence>
<dbReference type="Pfam" id="PF10357">
    <property type="entry name" value="WH_KIN17"/>
    <property type="match status" value="1"/>
</dbReference>
<evidence type="ECO:0000256" key="1">
    <source>
        <dbReference type="SAM" id="Coils"/>
    </source>
</evidence>
<dbReference type="InterPro" id="IPR036236">
    <property type="entry name" value="Znf_C2H2_sf"/>
</dbReference>
<dbReference type="InterPro" id="IPR019447">
    <property type="entry name" value="DNA/RNA-bd_Kin17_WH-like_dom"/>
</dbReference>
<evidence type="ECO:0000259" key="3">
    <source>
        <dbReference type="PROSITE" id="PS00028"/>
    </source>
</evidence>
<evidence type="ECO:0000256" key="2">
    <source>
        <dbReference type="SAM" id="MobiDB-lite"/>
    </source>
</evidence>
<dbReference type="GO" id="GO:0006260">
    <property type="term" value="P:DNA replication"/>
    <property type="evidence" value="ECO:0007669"/>
    <property type="project" value="TreeGrafter"/>
</dbReference>
<dbReference type="InterPro" id="IPR056767">
    <property type="entry name" value="C2H2-Znf_KIN17"/>
</dbReference>
<feature type="compositionally biased region" description="Basic and acidic residues" evidence="2">
    <location>
        <begin position="290"/>
        <end position="299"/>
    </location>
</feature>
<dbReference type="InterPro" id="IPR038254">
    <property type="entry name" value="KIN17_WH-like_sf"/>
</dbReference>
<dbReference type="Proteomes" id="UP000054937">
    <property type="component" value="Unassembled WGS sequence"/>
</dbReference>
<feature type="region of interest" description="Disordered" evidence="2">
    <location>
        <begin position="201"/>
        <end position="226"/>
    </location>
</feature>
<dbReference type="GO" id="GO:0003690">
    <property type="term" value="F:double-stranded DNA binding"/>
    <property type="evidence" value="ECO:0007669"/>
    <property type="project" value="TreeGrafter"/>
</dbReference>
<reference evidence="4 5" key="1">
    <citation type="journal article" date="2015" name="Sci. Rep.">
        <title>Genome of the facultative scuticociliatosis pathogen Pseudocohnilembus persalinus provides insight into its virulence through horizontal gene transfer.</title>
        <authorList>
            <person name="Xiong J."/>
            <person name="Wang G."/>
            <person name="Cheng J."/>
            <person name="Tian M."/>
            <person name="Pan X."/>
            <person name="Warren A."/>
            <person name="Jiang C."/>
            <person name="Yuan D."/>
            <person name="Miao W."/>
        </authorList>
    </citation>
    <scope>NUCLEOTIDE SEQUENCE [LARGE SCALE GENOMIC DNA]</scope>
    <source>
        <strain evidence="4">36N120E</strain>
    </source>
</reference>
<dbReference type="InterPro" id="IPR041330">
    <property type="entry name" value="KN17_SH3"/>
</dbReference>
<keyword evidence="5" id="KW-1185">Reference proteome</keyword>
<comment type="caution">
    <text evidence="4">The sequence shown here is derived from an EMBL/GenBank/DDBJ whole genome shotgun (WGS) entry which is preliminary data.</text>
</comment>
<organism evidence="4 5">
    <name type="scientific">Pseudocohnilembus persalinus</name>
    <name type="common">Ciliate</name>
    <dbReference type="NCBI Taxonomy" id="266149"/>
    <lineage>
        <taxon>Eukaryota</taxon>
        <taxon>Sar</taxon>
        <taxon>Alveolata</taxon>
        <taxon>Ciliophora</taxon>
        <taxon>Intramacronucleata</taxon>
        <taxon>Oligohymenophorea</taxon>
        <taxon>Scuticociliatia</taxon>
        <taxon>Philasterida</taxon>
        <taxon>Pseudocohnilembidae</taxon>
        <taxon>Pseudocohnilembus</taxon>
    </lineage>
</organism>
<feature type="region of interest" description="Disordered" evidence="2">
    <location>
        <begin position="242"/>
        <end position="314"/>
    </location>
</feature>
<accession>A0A0V0QXS2</accession>
<dbReference type="OrthoDB" id="10266249at2759"/>
<sequence length="444" mass="52117">MESKGLKKLKYYCQMCKKQCSDANGFKCHLNSDQHKRQMRSFAEDSSQFLDEFSQTFESGMIELLKQKFFGKEFPINKIYMEYIKDKHHVHMNATRWSTLTEFAYHLERKGIVTCEKIDKGVLVTLVDRTQQTIEKQKQEEKRQRHEEKLKRMQEEQLQKQMEYAKQLENKIVENQIGQIKQKQQEFTGTIQMNLKQKQTFNQNNGEEEEEEGDFMFGNKNQNDKLNKNTFSFKVAAQQIQTQNSNINQKKTEEKKQLSENDEEEQEEQQINNISHLEMLKKKIKTDSTNLKKNEKNEQKQVQNSNNDKQNGQKQDEIINEIGIDLENTPWIQEGIVVKIKDKKLNNGEYYKKKGIIVKVEDEFVANLTLLEKPAVQIKIDQNFLETVIPKIQNKVMVLKPGSFCKKIGVLESLQKDNFSGAILLEDGTAVTMPYELFSKIKDE</sequence>
<keyword evidence="1" id="KW-0175">Coiled coil</keyword>
<protein>
    <recommendedName>
        <fullName evidence="3">C2H2-type domain-containing protein</fullName>
    </recommendedName>
</protein>
<dbReference type="PANTHER" id="PTHR12805:SF0">
    <property type="entry name" value="DNA_RNA-BINDING PROTEIN KIN17"/>
    <property type="match status" value="1"/>
</dbReference>
<dbReference type="PANTHER" id="PTHR12805">
    <property type="entry name" value="KIN17 KIN, ANTIGENIC DETERMINANT OF RECA PROTEIN HOMOLOG"/>
    <property type="match status" value="1"/>
</dbReference>
<gene>
    <name evidence="4" type="ORF">PPERSA_05243</name>
</gene>
<dbReference type="OMA" id="RMTDFIE"/>
<dbReference type="SMART" id="SM01253">
    <property type="entry name" value="Kin17_mid"/>
    <property type="match status" value="1"/>
</dbReference>